<evidence type="ECO:0000313" key="3">
    <source>
        <dbReference type="Proteomes" id="UP000029120"/>
    </source>
</evidence>
<sequence length="269" mass="29767">MSNNVRVLSAREKRAVEARTESNARMSQRAGSSMPAPEVGTTATSKSRRPDLEQNVIFATDSQPKPSEKRHEEMRKKDVGVEDGRNHSRESAEGKVTAGNDTVKSRRSKSPWRDGTFGKSESERKRLQHEVTDLKNRLDGAAKLQDAGVQQAVEKMKRDMAARYEDGNGQAKRNMKAISGKLRINIIHFAEVQNNIELVRLLKKGEVHDLDAELVTLMKQEAVLLSTTDEFSFQVGELEEILNELSTGANKGRFVDAKATAVAETGGPP</sequence>
<dbReference type="EMBL" id="KL979278">
    <property type="protein sequence ID" value="KFK23413.1"/>
    <property type="molecule type" value="Genomic_DNA"/>
</dbReference>
<evidence type="ECO:0000313" key="2">
    <source>
        <dbReference type="EMBL" id="KFK23413.1"/>
    </source>
</evidence>
<organism evidence="2 3">
    <name type="scientific">Arabis alpina</name>
    <name type="common">Alpine rock-cress</name>
    <dbReference type="NCBI Taxonomy" id="50452"/>
    <lineage>
        <taxon>Eukaryota</taxon>
        <taxon>Viridiplantae</taxon>
        <taxon>Streptophyta</taxon>
        <taxon>Embryophyta</taxon>
        <taxon>Tracheophyta</taxon>
        <taxon>Spermatophyta</taxon>
        <taxon>Magnoliopsida</taxon>
        <taxon>eudicotyledons</taxon>
        <taxon>Gunneridae</taxon>
        <taxon>Pentapetalae</taxon>
        <taxon>rosids</taxon>
        <taxon>malvids</taxon>
        <taxon>Brassicales</taxon>
        <taxon>Brassicaceae</taxon>
        <taxon>Arabideae</taxon>
        <taxon>Arabis</taxon>
    </lineage>
</organism>
<gene>
    <name evidence="2" type="ORF">AALP_AAs70921U000200</name>
</gene>
<feature type="region of interest" description="Disordered" evidence="1">
    <location>
        <begin position="1"/>
        <end position="128"/>
    </location>
</feature>
<dbReference type="Gramene" id="KFK23413">
    <property type="protein sequence ID" value="KFK23413"/>
    <property type="gene ID" value="AALP_AAs70921U000200"/>
</dbReference>
<feature type="compositionally biased region" description="Basic and acidic residues" evidence="1">
    <location>
        <begin position="66"/>
        <end position="93"/>
    </location>
</feature>
<name>A0A087G0L1_ARAAL</name>
<dbReference type="Proteomes" id="UP000029120">
    <property type="component" value="Unassembled WGS sequence"/>
</dbReference>
<reference evidence="3" key="1">
    <citation type="journal article" date="2015" name="Nat. Plants">
        <title>Genome expansion of Arabis alpina linked with retrotransposition and reduced symmetric DNA methylation.</title>
        <authorList>
            <person name="Willing E.M."/>
            <person name="Rawat V."/>
            <person name="Mandakova T."/>
            <person name="Maumus F."/>
            <person name="James G.V."/>
            <person name="Nordstroem K.J."/>
            <person name="Becker C."/>
            <person name="Warthmann N."/>
            <person name="Chica C."/>
            <person name="Szarzynska B."/>
            <person name="Zytnicki M."/>
            <person name="Albani M.C."/>
            <person name="Kiefer C."/>
            <person name="Bergonzi S."/>
            <person name="Castaings L."/>
            <person name="Mateos J.L."/>
            <person name="Berns M.C."/>
            <person name="Bujdoso N."/>
            <person name="Piofczyk T."/>
            <person name="de Lorenzo L."/>
            <person name="Barrero-Sicilia C."/>
            <person name="Mateos I."/>
            <person name="Piednoel M."/>
            <person name="Hagmann J."/>
            <person name="Chen-Min-Tao R."/>
            <person name="Iglesias-Fernandez R."/>
            <person name="Schuster S.C."/>
            <person name="Alonso-Blanco C."/>
            <person name="Roudier F."/>
            <person name="Carbonero P."/>
            <person name="Paz-Ares J."/>
            <person name="Davis S.J."/>
            <person name="Pecinka A."/>
            <person name="Quesneville H."/>
            <person name="Colot V."/>
            <person name="Lysak M.A."/>
            <person name="Weigel D."/>
            <person name="Coupland G."/>
            <person name="Schneeberger K."/>
        </authorList>
    </citation>
    <scope>NUCLEOTIDE SEQUENCE [LARGE SCALE GENOMIC DNA]</scope>
    <source>
        <strain evidence="3">cv. Pajares</strain>
    </source>
</reference>
<accession>A0A087G0L1</accession>
<evidence type="ECO:0000256" key="1">
    <source>
        <dbReference type="SAM" id="MobiDB-lite"/>
    </source>
</evidence>
<dbReference type="AlphaFoldDB" id="A0A087G0L1"/>
<feature type="compositionally biased region" description="Basic and acidic residues" evidence="1">
    <location>
        <begin position="9"/>
        <end position="22"/>
    </location>
</feature>
<protein>
    <submittedName>
        <fullName evidence="2">Uncharacterized protein</fullName>
    </submittedName>
</protein>
<keyword evidence="3" id="KW-1185">Reference proteome</keyword>
<proteinExistence type="predicted"/>